<gene>
    <name evidence="6" type="ORF">Bccel_2577</name>
</gene>
<dbReference type="eggNOG" id="COG0348">
    <property type="taxonomic scope" value="Bacteria"/>
</dbReference>
<keyword evidence="4" id="KW-0472">Membrane</keyword>
<sequence length="107" mass="11857">MIWLKGILQKPLVATNENVCINCGKCSEICPMNKDVKNSSFVTSAECINCQTCVLNCPKDGALESRIGKKALKPLFIIIKVIVMFFGSIFAFQGARLYKLLPQSTRL</sequence>
<dbReference type="PROSITE" id="PS00198">
    <property type="entry name" value="4FE4S_FER_1"/>
    <property type="match status" value="1"/>
</dbReference>
<feature type="domain" description="4Fe-4S ferredoxin-type" evidence="5">
    <location>
        <begin position="11"/>
        <end position="40"/>
    </location>
</feature>
<protein>
    <submittedName>
        <fullName evidence="6">4Fe-4S ferredoxin, iron-sulpur binding domain-containing protein</fullName>
    </submittedName>
</protein>
<dbReference type="GO" id="GO:0046872">
    <property type="term" value="F:metal ion binding"/>
    <property type="evidence" value="ECO:0007669"/>
    <property type="project" value="UniProtKB-KW"/>
</dbReference>
<dbReference type="Pfam" id="PF13237">
    <property type="entry name" value="Fer4_10"/>
    <property type="match status" value="1"/>
</dbReference>
<dbReference type="SUPFAM" id="SSF54862">
    <property type="entry name" value="4Fe-4S ferredoxins"/>
    <property type="match status" value="1"/>
</dbReference>
<feature type="transmembrane region" description="Helical" evidence="4">
    <location>
        <begin position="75"/>
        <end position="95"/>
    </location>
</feature>
<evidence type="ECO:0000313" key="7">
    <source>
        <dbReference type="Proteomes" id="UP000036923"/>
    </source>
</evidence>
<evidence type="ECO:0000256" key="2">
    <source>
        <dbReference type="ARBA" id="ARBA00023004"/>
    </source>
</evidence>
<proteinExistence type="predicted"/>
<evidence type="ECO:0000313" key="6">
    <source>
        <dbReference type="EMBL" id="KNY27306.1"/>
    </source>
</evidence>
<dbReference type="PROSITE" id="PS51379">
    <property type="entry name" value="4FE4S_FER_2"/>
    <property type="match status" value="2"/>
</dbReference>
<dbReference type="RefSeq" id="WP_036942620.1">
    <property type="nucleotide sequence ID" value="NZ_JQKC01000019.1"/>
</dbReference>
<dbReference type="AlphaFoldDB" id="A0A0L6JNC1"/>
<dbReference type="GO" id="GO:0051536">
    <property type="term" value="F:iron-sulfur cluster binding"/>
    <property type="evidence" value="ECO:0007669"/>
    <property type="project" value="UniProtKB-KW"/>
</dbReference>
<keyword evidence="1" id="KW-0479">Metal-binding</keyword>
<name>A0A0L6JNC1_9FIRM</name>
<keyword evidence="3" id="KW-0411">Iron-sulfur</keyword>
<organism evidence="6 7">
    <name type="scientific">Pseudobacteroides cellulosolvens ATCC 35603 = DSM 2933</name>
    <dbReference type="NCBI Taxonomy" id="398512"/>
    <lineage>
        <taxon>Bacteria</taxon>
        <taxon>Bacillati</taxon>
        <taxon>Bacillota</taxon>
        <taxon>Clostridia</taxon>
        <taxon>Eubacteriales</taxon>
        <taxon>Oscillospiraceae</taxon>
        <taxon>Pseudobacteroides</taxon>
    </lineage>
</organism>
<dbReference type="EMBL" id="LGTC01000001">
    <property type="protein sequence ID" value="KNY27306.1"/>
    <property type="molecule type" value="Genomic_DNA"/>
</dbReference>
<feature type="domain" description="4Fe-4S ferredoxin-type" evidence="5">
    <location>
        <begin position="42"/>
        <end position="68"/>
    </location>
</feature>
<comment type="caution">
    <text evidence="6">The sequence shown here is derived from an EMBL/GenBank/DDBJ whole genome shotgun (WGS) entry which is preliminary data.</text>
</comment>
<dbReference type="OrthoDB" id="9807879at2"/>
<reference evidence="7" key="1">
    <citation type="submission" date="2015-07" db="EMBL/GenBank/DDBJ databases">
        <title>Near-Complete Genome Sequence of the Cellulolytic Bacterium Bacteroides (Pseudobacteroides) cellulosolvens ATCC 35603.</title>
        <authorList>
            <person name="Dassa B."/>
            <person name="Utturkar S.M."/>
            <person name="Klingeman D.M."/>
            <person name="Hurt R.A."/>
            <person name="Keller M."/>
            <person name="Xu J."/>
            <person name="Reddy Y.H.K."/>
            <person name="Borovok I."/>
            <person name="Grinberg I.R."/>
            <person name="Lamed R."/>
            <person name="Zhivin O."/>
            <person name="Bayer E.A."/>
            <person name="Brown S.D."/>
        </authorList>
    </citation>
    <scope>NUCLEOTIDE SEQUENCE [LARGE SCALE GENOMIC DNA]</scope>
    <source>
        <strain evidence="7">DSM 2933</strain>
    </source>
</reference>
<evidence type="ECO:0000259" key="5">
    <source>
        <dbReference type="PROSITE" id="PS51379"/>
    </source>
</evidence>
<dbReference type="Gene3D" id="3.30.70.20">
    <property type="match status" value="1"/>
</dbReference>
<accession>A0A0L6JNC1</accession>
<keyword evidence="2" id="KW-0408">Iron</keyword>
<evidence type="ECO:0000256" key="4">
    <source>
        <dbReference type="SAM" id="Phobius"/>
    </source>
</evidence>
<dbReference type="InterPro" id="IPR017900">
    <property type="entry name" value="4Fe4S_Fe_S_CS"/>
</dbReference>
<keyword evidence="7" id="KW-1185">Reference proteome</keyword>
<dbReference type="STRING" id="398512.Bccel_2577"/>
<keyword evidence="4" id="KW-0812">Transmembrane</keyword>
<evidence type="ECO:0000256" key="1">
    <source>
        <dbReference type="ARBA" id="ARBA00022723"/>
    </source>
</evidence>
<dbReference type="Proteomes" id="UP000036923">
    <property type="component" value="Unassembled WGS sequence"/>
</dbReference>
<dbReference type="InterPro" id="IPR017896">
    <property type="entry name" value="4Fe4S_Fe-S-bd"/>
</dbReference>
<evidence type="ECO:0000256" key="3">
    <source>
        <dbReference type="ARBA" id="ARBA00023014"/>
    </source>
</evidence>
<keyword evidence="4" id="KW-1133">Transmembrane helix</keyword>